<accession>I4BTQ5</accession>
<dbReference type="RefSeq" id="WP_014805902.1">
    <property type="nucleotide sequence ID" value="NC_018023.1"/>
</dbReference>
<dbReference type="GO" id="GO:0003700">
    <property type="term" value="F:DNA-binding transcription factor activity"/>
    <property type="evidence" value="ECO:0007669"/>
    <property type="project" value="TreeGrafter"/>
</dbReference>
<dbReference type="KEGG" id="mcb:Mycch_6062"/>
<dbReference type="Gene3D" id="1.10.357.10">
    <property type="entry name" value="Tetracycline Repressor, domain 2"/>
    <property type="match status" value="1"/>
</dbReference>
<dbReference type="Proteomes" id="UP000006057">
    <property type="component" value="Plasmid pMYCCH.02"/>
</dbReference>
<dbReference type="SUPFAM" id="SSF46689">
    <property type="entry name" value="Homeodomain-like"/>
    <property type="match status" value="1"/>
</dbReference>
<dbReference type="Pfam" id="PF00440">
    <property type="entry name" value="TetR_N"/>
    <property type="match status" value="1"/>
</dbReference>
<dbReference type="InterPro" id="IPR001647">
    <property type="entry name" value="HTH_TetR"/>
</dbReference>
<dbReference type="EMBL" id="CP003055">
    <property type="protein sequence ID" value="AFM20662.1"/>
    <property type="molecule type" value="Genomic_DNA"/>
</dbReference>
<proteinExistence type="predicted"/>
<protein>
    <submittedName>
        <fullName evidence="4">Transcriptional regulator</fullName>
    </submittedName>
</protein>
<keyword evidence="1 2" id="KW-0238">DNA-binding</keyword>
<evidence type="ECO:0000259" key="3">
    <source>
        <dbReference type="PROSITE" id="PS50977"/>
    </source>
</evidence>
<evidence type="ECO:0000313" key="4">
    <source>
        <dbReference type="EMBL" id="AFM20662.1"/>
    </source>
</evidence>
<dbReference type="PANTHER" id="PTHR30055:SF235">
    <property type="entry name" value="TRANSCRIPTIONAL REGULATORY PROTEIN"/>
    <property type="match status" value="1"/>
</dbReference>
<keyword evidence="5" id="KW-1185">Reference proteome</keyword>
<dbReference type="HOGENOM" id="CLU_088572_1_0_11"/>
<reference evidence="4 5" key="1">
    <citation type="submission" date="2012-06" db="EMBL/GenBank/DDBJ databases">
        <title>Complete sequence of plasmid 2 of Mycobacterium chubuense NBB4.</title>
        <authorList>
            <consortium name="US DOE Joint Genome Institute"/>
            <person name="Lucas S."/>
            <person name="Han J."/>
            <person name="Lapidus A."/>
            <person name="Cheng J.-F."/>
            <person name="Goodwin L."/>
            <person name="Pitluck S."/>
            <person name="Peters L."/>
            <person name="Mikhailova N."/>
            <person name="Teshima H."/>
            <person name="Detter J.C."/>
            <person name="Han C."/>
            <person name="Tapia R."/>
            <person name="Land M."/>
            <person name="Hauser L."/>
            <person name="Kyrpides N."/>
            <person name="Ivanova N."/>
            <person name="Pagani I."/>
            <person name="Mattes T."/>
            <person name="Holmes A."/>
            <person name="Rutledge P."/>
            <person name="Paulsen I."/>
            <person name="Coleman N."/>
            <person name="Woyke T."/>
        </authorList>
    </citation>
    <scope>NUCLEOTIDE SEQUENCE [LARGE SCALE GENOMIC DNA]</scope>
    <source>
        <strain evidence="4 5">NBB4</strain>
        <plasmid evidence="4 5">pMYCCH.02</plasmid>
    </source>
</reference>
<dbReference type="PRINTS" id="PR00455">
    <property type="entry name" value="HTHTETR"/>
</dbReference>
<evidence type="ECO:0000256" key="1">
    <source>
        <dbReference type="ARBA" id="ARBA00023125"/>
    </source>
</evidence>
<dbReference type="OrthoDB" id="3403733at2"/>
<evidence type="ECO:0000313" key="5">
    <source>
        <dbReference type="Proteomes" id="UP000006057"/>
    </source>
</evidence>
<organism evidence="4 5">
    <name type="scientific">Mycolicibacterium chubuense (strain NBB4)</name>
    <name type="common">Mycobacterium chubuense</name>
    <dbReference type="NCBI Taxonomy" id="710421"/>
    <lineage>
        <taxon>Bacteria</taxon>
        <taxon>Bacillati</taxon>
        <taxon>Actinomycetota</taxon>
        <taxon>Actinomycetes</taxon>
        <taxon>Mycobacteriales</taxon>
        <taxon>Mycobacteriaceae</taxon>
        <taxon>Mycolicibacterium</taxon>
    </lineage>
</organism>
<dbReference type="AlphaFoldDB" id="I4BTQ5"/>
<name>I4BTQ5_MYCCN</name>
<dbReference type="GO" id="GO:0000976">
    <property type="term" value="F:transcription cis-regulatory region binding"/>
    <property type="evidence" value="ECO:0007669"/>
    <property type="project" value="TreeGrafter"/>
</dbReference>
<gene>
    <name evidence="4" type="ordered locus">Mycch_6062</name>
</gene>
<feature type="DNA-binding region" description="H-T-H motif" evidence="2">
    <location>
        <begin position="30"/>
        <end position="49"/>
    </location>
</feature>
<feature type="domain" description="HTH tetR-type" evidence="3">
    <location>
        <begin position="7"/>
        <end position="67"/>
    </location>
</feature>
<sequence length="202" mass="21959">MPPVGDLTARARIRDAALRHFADRGAEATTVRAVAKEAGVTPGLICHHFGSKRGLREACDAYVLEYLRDGIWGAANKSTLPDLEFLAAEYRRAPVVPRYLARALIDGSAAAAALFDDLVTLTENNLTKRRPPHGTSHTDPRARATVHVAMLLGVWVFHDHMVRVLDADASALLERVTAALADTASLDFVGADSLGWSRRDIR</sequence>
<dbReference type="InterPro" id="IPR009057">
    <property type="entry name" value="Homeodomain-like_sf"/>
</dbReference>
<dbReference type="InterPro" id="IPR050109">
    <property type="entry name" value="HTH-type_TetR-like_transc_reg"/>
</dbReference>
<evidence type="ECO:0000256" key="2">
    <source>
        <dbReference type="PROSITE-ProRule" id="PRU00335"/>
    </source>
</evidence>
<dbReference type="PANTHER" id="PTHR30055">
    <property type="entry name" value="HTH-TYPE TRANSCRIPTIONAL REGULATOR RUTR"/>
    <property type="match status" value="1"/>
</dbReference>
<keyword evidence="4" id="KW-0614">Plasmid</keyword>
<geneLocation type="plasmid" evidence="4 5">
    <name>pMYCCH.02</name>
</geneLocation>
<dbReference type="PROSITE" id="PS50977">
    <property type="entry name" value="HTH_TETR_2"/>
    <property type="match status" value="1"/>
</dbReference>